<dbReference type="Proteomes" id="UP000292859">
    <property type="component" value="Unassembled WGS sequence"/>
</dbReference>
<evidence type="ECO:0000256" key="2">
    <source>
        <dbReference type="ARBA" id="ARBA00022475"/>
    </source>
</evidence>
<evidence type="ECO:0000313" key="7">
    <source>
        <dbReference type="EMBL" id="SNR26404.1"/>
    </source>
</evidence>
<accession>A0A238UX14</accession>
<evidence type="ECO:0000256" key="1">
    <source>
        <dbReference type="ARBA" id="ARBA00004651"/>
    </source>
</evidence>
<feature type="transmembrane region" description="Helical" evidence="6">
    <location>
        <begin position="99"/>
        <end position="116"/>
    </location>
</feature>
<dbReference type="RefSeq" id="WP_089386599.1">
    <property type="nucleotide sequence ID" value="NZ_FZNM01000001.1"/>
</dbReference>
<gene>
    <name evidence="8" type="ORF">EYF88_00490</name>
    <name evidence="7" type="ORF">SAMN06265378_101522</name>
</gene>
<keyword evidence="3 6" id="KW-0812">Transmembrane</keyword>
<dbReference type="InterPro" id="IPR019108">
    <property type="entry name" value="Caa3_assmbl_CtaG-rel"/>
</dbReference>
<dbReference type="Proteomes" id="UP000198409">
    <property type="component" value="Unassembled WGS sequence"/>
</dbReference>
<dbReference type="EMBL" id="FZNM01000001">
    <property type="protein sequence ID" value="SNR26404.1"/>
    <property type="molecule type" value="Genomic_DNA"/>
</dbReference>
<proteinExistence type="predicted"/>
<evidence type="ECO:0000256" key="5">
    <source>
        <dbReference type="ARBA" id="ARBA00023136"/>
    </source>
</evidence>
<feature type="transmembrane region" description="Helical" evidence="6">
    <location>
        <begin position="128"/>
        <end position="146"/>
    </location>
</feature>
<dbReference type="OrthoDB" id="259025at2"/>
<keyword evidence="2" id="KW-1003">Cell membrane</keyword>
<evidence type="ECO:0000256" key="4">
    <source>
        <dbReference type="ARBA" id="ARBA00022989"/>
    </source>
</evidence>
<feature type="transmembrane region" description="Helical" evidence="6">
    <location>
        <begin position="158"/>
        <end position="183"/>
    </location>
</feature>
<keyword evidence="5 6" id="KW-0472">Membrane</keyword>
<evidence type="ECO:0000313" key="8">
    <source>
        <dbReference type="EMBL" id="TBN52721.1"/>
    </source>
</evidence>
<dbReference type="AlphaFoldDB" id="A0A238UX14"/>
<feature type="transmembrane region" description="Helical" evidence="6">
    <location>
        <begin position="203"/>
        <end position="222"/>
    </location>
</feature>
<organism evidence="7 9">
    <name type="scientific">Paracoccus sediminis</name>
    <dbReference type="NCBI Taxonomy" id="1214787"/>
    <lineage>
        <taxon>Bacteria</taxon>
        <taxon>Pseudomonadati</taxon>
        <taxon>Pseudomonadota</taxon>
        <taxon>Alphaproteobacteria</taxon>
        <taxon>Rhodobacterales</taxon>
        <taxon>Paracoccaceae</taxon>
        <taxon>Paracoccus</taxon>
    </lineage>
</organism>
<dbReference type="EMBL" id="SIRL01000001">
    <property type="protein sequence ID" value="TBN52721.1"/>
    <property type="molecule type" value="Genomic_DNA"/>
</dbReference>
<evidence type="ECO:0000256" key="3">
    <source>
        <dbReference type="ARBA" id="ARBA00022692"/>
    </source>
</evidence>
<keyword evidence="4 6" id="KW-1133">Transmembrane helix</keyword>
<dbReference type="Pfam" id="PF09678">
    <property type="entry name" value="Caa3_CtaG"/>
    <property type="match status" value="2"/>
</dbReference>
<protein>
    <submittedName>
        <fullName evidence="8">Cytochrome c oxidase assembly protein</fullName>
    </submittedName>
    <submittedName>
        <fullName evidence="7">Putative membrane protein</fullName>
    </submittedName>
</protein>
<feature type="transmembrane region" description="Helical" evidence="6">
    <location>
        <begin position="24"/>
        <end position="41"/>
    </location>
</feature>
<sequence length="236" mass="24798">MDGSTLPYCGAAPIPGGLWTAWNLDPWLIAALAIGAAATVAMPRWGPWLAGIAVLALAFVSPLCALSSALFSVRVLHHILMVAVAAPLLVWGTGWRAGGGGAAFLVHLGAIWFWHMPQPYDAALGSNALYWAMEISLIASAAWLWAAMVGADRVGHAVTLSLGTLLHMGMLGALLTFATRPLFAPHLLTTAPFGLTALEDQQLAGLVMWIPAALPYVGFAAWRVWAMLDPARTAGA</sequence>
<dbReference type="GO" id="GO:0005886">
    <property type="term" value="C:plasma membrane"/>
    <property type="evidence" value="ECO:0007669"/>
    <property type="project" value="UniProtKB-SubCell"/>
</dbReference>
<comment type="subcellular location">
    <subcellularLocation>
        <location evidence="1">Cell membrane</location>
        <topology evidence="1">Multi-pass membrane protein</topology>
    </subcellularLocation>
</comment>
<evidence type="ECO:0000313" key="9">
    <source>
        <dbReference type="Proteomes" id="UP000198409"/>
    </source>
</evidence>
<evidence type="ECO:0000256" key="6">
    <source>
        <dbReference type="SAM" id="Phobius"/>
    </source>
</evidence>
<reference evidence="7" key="1">
    <citation type="submission" date="2017-06" db="EMBL/GenBank/DDBJ databases">
        <authorList>
            <person name="Kim H.J."/>
            <person name="Triplett B.A."/>
        </authorList>
    </citation>
    <scope>NUCLEOTIDE SEQUENCE [LARGE SCALE GENOMIC DNA]</scope>
    <source>
        <strain evidence="7">DSM 26170</strain>
    </source>
</reference>
<name>A0A238UX14_9RHOB</name>
<feature type="transmembrane region" description="Helical" evidence="6">
    <location>
        <begin position="48"/>
        <end position="69"/>
    </location>
</feature>
<evidence type="ECO:0000313" key="10">
    <source>
        <dbReference type="Proteomes" id="UP000292859"/>
    </source>
</evidence>
<feature type="transmembrane region" description="Helical" evidence="6">
    <location>
        <begin position="75"/>
        <end position="92"/>
    </location>
</feature>
<reference evidence="8 10" key="3">
    <citation type="submission" date="2019-02" db="EMBL/GenBank/DDBJ databases">
        <authorList>
            <person name="Zhang G."/>
        </authorList>
    </citation>
    <scope>NUCLEOTIDE SEQUENCE [LARGE SCALE GENOMIC DNA]</scope>
    <source>
        <strain evidence="8 10">CMB17</strain>
    </source>
</reference>
<reference evidence="9" key="2">
    <citation type="submission" date="2017-06" db="EMBL/GenBank/DDBJ databases">
        <authorList>
            <person name="Varghese N."/>
            <person name="Submissions S."/>
        </authorList>
    </citation>
    <scope>NUCLEOTIDE SEQUENCE [LARGE SCALE GENOMIC DNA]</scope>
    <source>
        <strain evidence="9">DSM 26170</strain>
    </source>
</reference>
<keyword evidence="10" id="KW-1185">Reference proteome</keyword>